<evidence type="ECO:0000259" key="2">
    <source>
        <dbReference type="Pfam" id="PF07883"/>
    </source>
</evidence>
<dbReference type="SUPFAM" id="SSF51182">
    <property type="entry name" value="RmlC-like cupins"/>
    <property type="match status" value="1"/>
</dbReference>
<dbReference type="Pfam" id="PF07883">
    <property type="entry name" value="Cupin_2"/>
    <property type="match status" value="1"/>
</dbReference>
<proteinExistence type="predicted"/>
<dbReference type="PANTHER" id="PTHR40112:SF1">
    <property type="entry name" value="H2HPP ISOMERASE"/>
    <property type="match status" value="1"/>
</dbReference>
<evidence type="ECO:0000313" key="3">
    <source>
        <dbReference type="EMBL" id="GIH62856.1"/>
    </source>
</evidence>
<dbReference type="Proteomes" id="UP000660454">
    <property type="component" value="Unassembled WGS sequence"/>
</dbReference>
<reference evidence="3 4" key="1">
    <citation type="submission" date="2021-01" db="EMBL/GenBank/DDBJ databases">
        <title>Whole genome shotgun sequence of Microbispora siamensis NBRC 104113.</title>
        <authorList>
            <person name="Komaki H."/>
            <person name="Tamura T."/>
        </authorList>
    </citation>
    <scope>NUCLEOTIDE SEQUENCE [LARGE SCALE GENOMIC DNA]</scope>
    <source>
        <strain evidence="3 4">NBRC 104113</strain>
    </source>
</reference>
<dbReference type="Gene3D" id="2.60.120.10">
    <property type="entry name" value="Jelly Rolls"/>
    <property type="match status" value="1"/>
</dbReference>
<dbReference type="PANTHER" id="PTHR40112">
    <property type="entry name" value="H2HPP ISOMERASE"/>
    <property type="match status" value="1"/>
</dbReference>
<dbReference type="InterPro" id="IPR014710">
    <property type="entry name" value="RmlC-like_jellyroll"/>
</dbReference>
<organism evidence="3 4">
    <name type="scientific">Microbispora siamensis</name>
    <dbReference type="NCBI Taxonomy" id="564413"/>
    <lineage>
        <taxon>Bacteria</taxon>
        <taxon>Bacillati</taxon>
        <taxon>Actinomycetota</taxon>
        <taxon>Actinomycetes</taxon>
        <taxon>Streptosporangiales</taxon>
        <taxon>Streptosporangiaceae</taxon>
        <taxon>Microbispora</taxon>
    </lineage>
</organism>
<protein>
    <recommendedName>
        <fullName evidence="2">Cupin type-2 domain-containing protein</fullName>
    </recommendedName>
</protein>
<feature type="region of interest" description="Disordered" evidence="1">
    <location>
        <begin position="1"/>
        <end position="41"/>
    </location>
</feature>
<evidence type="ECO:0000256" key="1">
    <source>
        <dbReference type="SAM" id="MobiDB-lite"/>
    </source>
</evidence>
<name>A0ABQ4GN49_9ACTN</name>
<feature type="domain" description="Cupin type-2" evidence="2">
    <location>
        <begin position="99"/>
        <end position="170"/>
    </location>
</feature>
<evidence type="ECO:0000313" key="4">
    <source>
        <dbReference type="Proteomes" id="UP000660454"/>
    </source>
</evidence>
<dbReference type="InterPro" id="IPR052535">
    <property type="entry name" value="Bacilysin_H2HPP_isomerase"/>
</dbReference>
<dbReference type="InterPro" id="IPR013096">
    <property type="entry name" value="Cupin_2"/>
</dbReference>
<dbReference type="InterPro" id="IPR011051">
    <property type="entry name" value="RmlC_Cupin_sf"/>
</dbReference>
<sequence>MTTGVTAPAPPLGTRGRSHRQATGAAPGPRVRAVGAPADTGGETVSIILPEDPFHRRLHHVAPAGLTSDTAQTGGMRRQAAISGATVGARRLWMGQTLVAPATVSANHHHGDSETAIYVVSGTPSFVFLDVDADEPHEVRIDTKPGDYIFVPPFVPHREENPDPDLEAVVVIARSTQEAIVVNLPELTWTGPVRTTAGPRTRPE</sequence>
<comment type="caution">
    <text evidence="3">The sequence shown here is derived from an EMBL/GenBank/DDBJ whole genome shotgun (WGS) entry which is preliminary data.</text>
</comment>
<keyword evidence="4" id="KW-1185">Reference proteome</keyword>
<dbReference type="EMBL" id="BOOF01000018">
    <property type="protein sequence ID" value="GIH62856.1"/>
    <property type="molecule type" value="Genomic_DNA"/>
</dbReference>
<accession>A0ABQ4GN49</accession>
<gene>
    <name evidence="3" type="ORF">Msi02_36730</name>
</gene>